<evidence type="ECO:0000313" key="2">
    <source>
        <dbReference type="EMBL" id="JAH14451.1"/>
    </source>
</evidence>
<reference evidence="2" key="2">
    <citation type="journal article" date="2015" name="Fish Shellfish Immunol.">
        <title>Early steps in the European eel (Anguilla anguilla)-Vibrio vulnificus interaction in the gills: Role of the RtxA13 toxin.</title>
        <authorList>
            <person name="Callol A."/>
            <person name="Pajuelo D."/>
            <person name="Ebbesson L."/>
            <person name="Teles M."/>
            <person name="MacKenzie S."/>
            <person name="Amaro C."/>
        </authorList>
    </citation>
    <scope>NUCLEOTIDE SEQUENCE</scope>
</reference>
<name>A0A0E9QC52_ANGAN</name>
<organism evidence="2">
    <name type="scientific">Anguilla anguilla</name>
    <name type="common">European freshwater eel</name>
    <name type="synonym">Muraena anguilla</name>
    <dbReference type="NCBI Taxonomy" id="7936"/>
    <lineage>
        <taxon>Eukaryota</taxon>
        <taxon>Metazoa</taxon>
        <taxon>Chordata</taxon>
        <taxon>Craniata</taxon>
        <taxon>Vertebrata</taxon>
        <taxon>Euteleostomi</taxon>
        <taxon>Actinopterygii</taxon>
        <taxon>Neopterygii</taxon>
        <taxon>Teleostei</taxon>
        <taxon>Anguilliformes</taxon>
        <taxon>Anguillidae</taxon>
        <taxon>Anguilla</taxon>
    </lineage>
</organism>
<feature type="transmembrane region" description="Helical" evidence="1">
    <location>
        <begin position="14"/>
        <end position="34"/>
    </location>
</feature>
<dbReference type="AlphaFoldDB" id="A0A0E9QC52"/>
<keyword evidence="1" id="KW-1133">Transmembrane helix</keyword>
<protein>
    <submittedName>
        <fullName evidence="2">Uncharacterized protein</fullName>
    </submittedName>
</protein>
<keyword evidence="1" id="KW-0812">Transmembrane</keyword>
<proteinExistence type="predicted"/>
<sequence>MVFSQALCRITGEWTLAIFFYFITLYHLSIKCMWQL</sequence>
<evidence type="ECO:0000256" key="1">
    <source>
        <dbReference type="SAM" id="Phobius"/>
    </source>
</evidence>
<keyword evidence="1" id="KW-0472">Membrane</keyword>
<dbReference type="EMBL" id="GBXM01094126">
    <property type="protein sequence ID" value="JAH14451.1"/>
    <property type="molecule type" value="Transcribed_RNA"/>
</dbReference>
<reference evidence="2" key="1">
    <citation type="submission" date="2014-11" db="EMBL/GenBank/DDBJ databases">
        <authorList>
            <person name="Amaro Gonzalez C."/>
        </authorList>
    </citation>
    <scope>NUCLEOTIDE SEQUENCE</scope>
</reference>
<accession>A0A0E9QC52</accession>